<gene>
    <name evidence="6" type="ORF">G7Y89_g11230</name>
</gene>
<feature type="domain" description="Glucose-methanol-choline oxidoreductase N-terminal" evidence="4">
    <location>
        <begin position="534"/>
        <end position="815"/>
    </location>
</feature>
<accession>A0A8H4W0A9</accession>
<protein>
    <recommendedName>
        <fullName evidence="8">Glucose-methanol-choline oxidoreductase N-terminal domain-containing protein</fullName>
    </recommendedName>
</protein>
<keyword evidence="2" id="KW-0325">Glycoprotein</keyword>
<evidence type="ECO:0008006" key="8">
    <source>
        <dbReference type="Google" id="ProtNLM"/>
    </source>
</evidence>
<reference evidence="6 7" key="1">
    <citation type="submission" date="2020-03" db="EMBL/GenBank/DDBJ databases">
        <title>Draft Genome Sequence of Cudoniella acicularis.</title>
        <authorList>
            <person name="Buettner E."/>
            <person name="Kellner H."/>
        </authorList>
    </citation>
    <scope>NUCLEOTIDE SEQUENCE [LARGE SCALE GENOMIC DNA]</scope>
    <source>
        <strain evidence="6 7">DSM 108380</strain>
    </source>
</reference>
<evidence type="ECO:0000313" key="6">
    <source>
        <dbReference type="EMBL" id="KAF4626925.1"/>
    </source>
</evidence>
<dbReference type="Gene3D" id="3.30.560.10">
    <property type="entry name" value="Glucose Oxidase, domain 3"/>
    <property type="match status" value="1"/>
</dbReference>
<feature type="region of interest" description="Disordered" evidence="3">
    <location>
        <begin position="382"/>
        <end position="412"/>
    </location>
</feature>
<dbReference type="InterPro" id="IPR000172">
    <property type="entry name" value="GMC_OxRdtase_N"/>
</dbReference>
<sequence length="1067" mass="118222">MPPNTGAASTIQVLTLSACSNVYSLISYTTGGSLTCRSEEPGSSGDFDLAYTRWDGKFRCFRILIKSPCECLICNQQFRTKFYQRRWVFGYEKAFSDDEARGEAANLTKTLRDNLEYLRKQYETNGNIILKRWKKKSGEKRKALLLEVDPDIYPDQWSNVHFRKEFVPTERAIALSGFNWPDKDATQGRARRHYRNIYLLPYINPESLKDDPARLLNILYNRAKYPPEQKEEIARLDEILYNSFSDLSALQQLRFMLRLHQPRTSVRELKNAQKFEVGKAWRYMRADYLNQDHRIPDHKINTEDPNQKLKAQSELGRLMGEFLATPKPTGSRASQKWLDQDQAQRAASEDLKVVSADLAPEYLESVEAERAEILAQIAAKESQNTTKKSPELKVKVKTRSDKPMEESGLGVDSLTISNKPEKQDIRVAVSKRALETLQSLYPKSNFEERTKSVDWASFVHAMAEVGFIARQIHGSEYSFEPSPTCEWYGNGKIVFHKPHPEPKYEAWKLLAAQSPPKQRLFSSGFAIPGNASYDYVVVGGGTAGLAIASRLAETASVAVIEAGGLYEIENGNQSVVPWYALTMGVLSISETYPRQPLVDWDLRWADLVDDQSYTFPNLLPYFKKSCQLTPPNLQKRNVQNATVLYDPTVFDNSLGGPVQVSWGNWVDITSTWLALAMQSIGLALSPLGLSSGVLSGYGAWVTSEIKPDDATRSSSQASYLRQSIESTMINVYVHTQATRILFDQESPKRATAVSVSTQGFEYAISANKEIILSAGVFHSPQLLMVSGIGPRATLESYNIPVISDLPGVGQNLWDQIFFDVNSGVNTPNTAALVSDPSQSAQILKEYLDDASGPYSSTGGFIAFEKVPEEFRGNFSQRTSSLLATLPSDWPEIEYIVLAFPNVPGANATTVGAVSATIQAPFSRGNVTLSSASMSDPPIINLGWLTDPADGELLVAAFKRCRQAWSSDAIKDIKVGPEIAPGETVQTDADILAWIRQNVAPVWHASSTCAMGKEGDPAAVVDSNARVFGVQGLRVVDNSAIPFSIPGHPSGSVYMFAEKIADDVKNGS</sequence>
<evidence type="ECO:0000313" key="7">
    <source>
        <dbReference type="Proteomes" id="UP000566819"/>
    </source>
</evidence>
<evidence type="ECO:0000256" key="1">
    <source>
        <dbReference type="ARBA" id="ARBA00010790"/>
    </source>
</evidence>
<dbReference type="Proteomes" id="UP000566819">
    <property type="component" value="Unassembled WGS sequence"/>
</dbReference>
<dbReference type="InterPro" id="IPR036188">
    <property type="entry name" value="FAD/NAD-bd_sf"/>
</dbReference>
<name>A0A8H4W0A9_9HELO</name>
<dbReference type="InterPro" id="IPR012132">
    <property type="entry name" value="GMC_OxRdtase"/>
</dbReference>
<organism evidence="6 7">
    <name type="scientific">Cudoniella acicularis</name>
    <dbReference type="NCBI Taxonomy" id="354080"/>
    <lineage>
        <taxon>Eukaryota</taxon>
        <taxon>Fungi</taxon>
        <taxon>Dikarya</taxon>
        <taxon>Ascomycota</taxon>
        <taxon>Pezizomycotina</taxon>
        <taxon>Leotiomycetes</taxon>
        <taxon>Helotiales</taxon>
        <taxon>Tricladiaceae</taxon>
        <taxon>Cudoniella</taxon>
    </lineage>
</organism>
<evidence type="ECO:0000256" key="3">
    <source>
        <dbReference type="SAM" id="MobiDB-lite"/>
    </source>
</evidence>
<evidence type="ECO:0000259" key="5">
    <source>
        <dbReference type="Pfam" id="PF05199"/>
    </source>
</evidence>
<dbReference type="EMBL" id="JAAMPI010001059">
    <property type="protein sequence ID" value="KAF4626925.1"/>
    <property type="molecule type" value="Genomic_DNA"/>
</dbReference>
<dbReference type="AlphaFoldDB" id="A0A8H4W0A9"/>
<dbReference type="GO" id="GO:0050660">
    <property type="term" value="F:flavin adenine dinucleotide binding"/>
    <property type="evidence" value="ECO:0007669"/>
    <property type="project" value="InterPro"/>
</dbReference>
<dbReference type="Gene3D" id="3.50.50.60">
    <property type="entry name" value="FAD/NAD(P)-binding domain"/>
    <property type="match status" value="2"/>
</dbReference>
<comment type="similarity">
    <text evidence="1">Belongs to the GMC oxidoreductase family.</text>
</comment>
<evidence type="ECO:0000259" key="4">
    <source>
        <dbReference type="Pfam" id="PF00732"/>
    </source>
</evidence>
<keyword evidence="7" id="KW-1185">Reference proteome</keyword>
<dbReference type="GO" id="GO:0044550">
    <property type="term" value="P:secondary metabolite biosynthetic process"/>
    <property type="evidence" value="ECO:0007669"/>
    <property type="project" value="TreeGrafter"/>
</dbReference>
<dbReference type="SUPFAM" id="SSF51905">
    <property type="entry name" value="FAD/NAD(P)-binding domain"/>
    <property type="match status" value="1"/>
</dbReference>
<dbReference type="GO" id="GO:0016614">
    <property type="term" value="F:oxidoreductase activity, acting on CH-OH group of donors"/>
    <property type="evidence" value="ECO:0007669"/>
    <property type="project" value="InterPro"/>
</dbReference>
<dbReference type="InterPro" id="IPR007867">
    <property type="entry name" value="GMC_OxRtase_C"/>
</dbReference>
<feature type="compositionally biased region" description="Basic and acidic residues" evidence="3">
    <location>
        <begin position="388"/>
        <end position="405"/>
    </location>
</feature>
<proteinExistence type="inferred from homology"/>
<comment type="caution">
    <text evidence="6">The sequence shown here is derived from an EMBL/GenBank/DDBJ whole genome shotgun (WGS) entry which is preliminary data.</text>
</comment>
<dbReference type="Pfam" id="PF00732">
    <property type="entry name" value="GMC_oxred_N"/>
    <property type="match status" value="1"/>
</dbReference>
<dbReference type="Pfam" id="PF05199">
    <property type="entry name" value="GMC_oxred_C"/>
    <property type="match status" value="1"/>
</dbReference>
<feature type="domain" description="Glucose-methanol-choline oxidoreductase C-terminal" evidence="5">
    <location>
        <begin position="920"/>
        <end position="1056"/>
    </location>
</feature>
<evidence type="ECO:0000256" key="2">
    <source>
        <dbReference type="ARBA" id="ARBA00023180"/>
    </source>
</evidence>
<dbReference type="OrthoDB" id="269227at2759"/>
<dbReference type="SUPFAM" id="SSF54373">
    <property type="entry name" value="FAD-linked reductases, C-terminal domain"/>
    <property type="match status" value="1"/>
</dbReference>
<dbReference type="PANTHER" id="PTHR11552:SF138">
    <property type="entry name" value="DEHYDROGENASE PKFF-RELATED"/>
    <property type="match status" value="1"/>
</dbReference>
<dbReference type="PANTHER" id="PTHR11552">
    <property type="entry name" value="GLUCOSE-METHANOL-CHOLINE GMC OXIDOREDUCTASE"/>
    <property type="match status" value="1"/>
</dbReference>